<dbReference type="InterPro" id="IPR029021">
    <property type="entry name" value="Prot-tyrosine_phosphatase-like"/>
</dbReference>
<feature type="compositionally biased region" description="Basic and acidic residues" evidence="9">
    <location>
        <begin position="1"/>
        <end position="10"/>
    </location>
</feature>
<evidence type="ECO:0000256" key="8">
    <source>
        <dbReference type="ARBA" id="ARBA00023273"/>
    </source>
</evidence>
<evidence type="ECO:0000259" key="11">
    <source>
        <dbReference type="PROSITE" id="PS50056"/>
    </source>
</evidence>
<dbReference type="Proteomes" id="UP000242188">
    <property type="component" value="Unassembled WGS sequence"/>
</dbReference>
<evidence type="ECO:0000256" key="9">
    <source>
        <dbReference type="SAM" id="MobiDB-lite"/>
    </source>
</evidence>
<dbReference type="FunFam" id="2.60.40.1110:FF:000004">
    <property type="entry name" value="Voltage-sensor containing phosphatase"/>
    <property type="match status" value="1"/>
</dbReference>
<keyword evidence="5" id="KW-0378">Hydrolase</keyword>
<dbReference type="STRING" id="6573.A0A210QFA3"/>
<dbReference type="SUPFAM" id="SSF81324">
    <property type="entry name" value="Voltage-gated potassium channels"/>
    <property type="match status" value="1"/>
</dbReference>
<dbReference type="GO" id="GO:0005829">
    <property type="term" value="C:cytosol"/>
    <property type="evidence" value="ECO:0007669"/>
    <property type="project" value="TreeGrafter"/>
</dbReference>
<feature type="domain" description="Tyrosine specific protein phosphatases" evidence="11">
    <location>
        <begin position="307"/>
        <end position="370"/>
    </location>
</feature>
<dbReference type="Gene3D" id="2.60.40.1110">
    <property type="match status" value="1"/>
</dbReference>
<gene>
    <name evidence="14" type="ORF">KP79_PYT12186</name>
</gene>
<dbReference type="Pfam" id="PF10409">
    <property type="entry name" value="PTEN_C2"/>
    <property type="match status" value="1"/>
</dbReference>
<evidence type="ECO:0000313" key="14">
    <source>
        <dbReference type="EMBL" id="OWF47420.1"/>
    </source>
</evidence>
<dbReference type="InterPro" id="IPR027359">
    <property type="entry name" value="Volt_channel_dom_sf"/>
</dbReference>
<dbReference type="InterPro" id="IPR029023">
    <property type="entry name" value="Tensin_phosphatase"/>
</dbReference>
<feature type="transmembrane region" description="Helical" evidence="10">
    <location>
        <begin position="161"/>
        <end position="181"/>
    </location>
</feature>
<comment type="subcellular location">
    <subcellularLocation>
        <location evidence="2">Cell projection</location>
    </subcellularLocation>
    <subcellularLocation>
        <location evidence="1">Membrane</location>
        <topology evidence="1">Multi-pass membrane protein</topology>
    </subcellularLocation>
</comment>
<name>A0A210QFA3_MIZYE</name>
<accession>A0A210QFA3</accession>
<dbReference type="GO" id="GO:0016020">
    <property type="term" value="C:membrane"/>
    <property type="evidence" value="ECO:0007669"/>
    <property type="project" value="UniProtKB-SubCell"/>
</dbReference>
<dbReference type="InterPro" id="IPR000387">
    <property type="entry name" value="Tyr_Pase_dom"/>
</dbReference>
<dbReference type="OrthoDB" id="16692at2759"/>
<evidence type="ECO:0000256" key="6">
    <source>
        <dbReference type="ARBA" id="ARBA00022989"/>
    </source>
</evidence>
<evidence type="ECO:0000256" key="10">
    <source>
        <dbReference type="SAM" id="Phobius"/>
    </source>
</evidence>
<feature type="transmembrane region" description="Helical" evidence="10">
    <location>
        <begin position="95"/>
        <end position="118"/>
    </location>
</feature>
<protein>
    <submittedName>
        <fullName evidence="14">Phosphatidylinositol 3,4,5-trisphosphate 3-phosphatase TPTE2</fullName>
    </submittedName>
</protein>
<keyword evidence="7 10" id="KW-0472">Membrane</keyword>
<dbReference type="SMART" id="SM00404">
    <property type="entry name" value="PTPc_motif"/>
    <property type="match status" value="1"/>
</dbReference>
<evidence type="ECO:0000256" key="2">
    <source>
        <dbReference type="ARBA" id="ARBA00004316"/>
    </source>
</evidence>
<dbReference type="PROSITE" id="PS51181">
    <property type="entry name" value="PPASE_TENSIN"/>
    <property type="match status" value="1"/>
</dbReference>
<feature type="region of interest" description="Disordered" evidence="9">
    <location>
        <begin position="1"/>
        <end position="36"/>
    </location>
</feature>
<dbReference type="InterPro" id="IPR035892">
    <property type="entry name" value="C2_domain_sf"/>
</dbReference>
<comment type="similarity">
    <text evidence="3">Belongs to the PTEN phosphatase protein family.</text>
</comment>
<dbReference type="InterPro" id="IPR014020">
    <property type="entry name" value="Tensin_C2-dom"/>
</dbReference>
<comment type="caution">
    <text evidence="14">The sequence shown here is derived from an EMBL/GenBank/DDBJ whole genome shotgun (WGS) entry which is preliminary data.</text>
</comment>
<reference evidence="14 15" key="1">
    <citation type="journal article" date="2017" name="Nat. Ecol. Evol.">
        <title>Scallop genome provides insights into evolution of bilaterian karyotype and development.</title>
        <authorList>
            <person name="Wang S."/>
            <person name="Zhang J."/>
            <person name="Jiao W."/>
            <person name="Li J."/>
            <person name="Xun X."/>
            <person name="Sun Y."/>
            <person name="Guo X."/>
            <person name="Huan P."/>
            <person name="Dong B."/>
            <person name="Zhang L."/>
            <person name="Hu X."/>
            <person name="Sun X."/>
            <person name="Wang J."/>
            <person name="Zhao C."/>
            <person name="Wang Y."/>
            <person name="Wang D."/>
            <person name="Huang X."/>
            <person name="Wang R."/>
            <person name="Lv J."/>
            <person name="Li Y."/>
            <person name="Zhang Z."/>
            <person name="Liu B."/>
            <person name="Lu W."/>
            <person name="Hui Y."/>
            <person name="Liang J."/>
            <person name="Zhou Z."/>
            <person name="Hou R."/>
            <person name="Li X."/>
            <person name="Liu Y."/>
            <person name="Li H."/>
            <person name="Ning X."/>
            <person name="Lin Y."/>
            <person name="Zhao L."/>
            <person name="Xing Q."/>
            <person name="Dou J."/>
            <person name="Li Y."/>
            <person name="Mao J."/>
            <person name="Guo H."/>
            <person name="Dou H."/>
            <person name="Li T."/>
            <person name="Mu C."/>
            <person name="Jiang W."/>
            <person name="Fu Q."/>
            <person name="Fu X."/>
            <person name="Miao Y."/>
            <person name="Liu J."/>
            <person name="Yu Q."/>
            <person name="Li R."/>
            <person name="Liao H."/>
            <person name="Li X."/>
            <person name="Kong Y."/>
            <person name="Jiang Z."/>
            <person name="Chourrout D."/>
            <person name="Li R."/>
            <person name="Bao Z."/>
        </authorList>
    </citation>
    <scope>NUCLEOTIDE SEQUENCE [LARGE SCALE GENOMIC DNA]</scope>
    <source>
        <strain evidence="14 15">PY_sf001</strain>
    </source>
</reference>
<evidence type="ECO:0000256" key="4">
    <source>
        <dbReference type="ARBA" id="ARBA00022692"/>
    </source>
</evidence>
<evidence type="ECO:0000256" key="3">
    <source>
        <dbReference type="ARBA" id="ARBA00007881"/>
    </source>
</evidence>
<keyword evidence="15" id="KW-1185">Reference proteome</keyword>
<evidence type="ECO:0000256" key="7">
    <source>
        <dbReference type="ARBA" id="ARBA00023136"/>
    </source>
</evidence>
<evidence type="ECO:0000313" key="15">
    <source>
        <dbReference type="Proteomes" id="UP000242188"/>
    </source>
</evidence>
<dbReference type="Pfam" id="PF22785">
    <property type="entry name" value="Tc-R-P"/>
    <property type="match status" value="1"/>
</dbReference>
<sequence>MAEYHIVKKDDDDDPGEPQIIVDPGTSKVSRSNGKHPEGDDVFVLIGNEVGDDVADHGHPQDSQILLDMDDPAMNNPKTKCDRIRFRIGSVMEHVYFRIGTILLILVDIGVVIADLLTPDTVHYHLAFEIVSRTIISYFVLEIILRMFYKGNKFFMHWADMLDMLVVFATFIIDLAFSDYARLGVAGRFLRIIRIARGIYIMSSEYRHFQQATRRMVSQNKRRYRKQGFDLDLCYITERVIAMSFPSSGVRAMYRNPIGAVAKFLDTKHTDHYRVYDLCSELNYDRSIFHKQVRKVKIDDHNVPRLKDMMAFCLDVREWLAADDKNVIAVHCKGGKGRTGTMICTWLIHTELFNEAQQSLKYFGKRRTDLNAGSTFQGVETPSQCRYVEYYEKVKWELDWTIPPVRHLKIKTVNITSIKGVGKGDGSDLSMEVYVPSSGAVFKCSLHNNNKCTYSHNKTEDRITITIGDEGPVLENDVKVRFKSSSKKLPRVYDNCAFFFWFYTSFITDNRLYLPRDFIDNPHKRRAQRVYRDTFSVELLFEDATSQDTDTDGQQ</sequence>
<dbReference type="InterPro" id="IPR045102">
    <property type="entry name" value="PTP_VSP_TPTE"/>
</dbReference>
<dbReference type="SUPFAM" id="SSF49562">
    <property type="entry name" value="C2 domain (Calcium/lipid-binding domain, CaLB)"/>
    <property type="match status" value="1"/>
</dbReference>
<dbReference type="SMART" id="SM01326">
    <property type="entry name" value="PTEN_C2"/>
    <property type="match status" value="1"/>
</dbReference>
<evidence type="ECO:0000259" key="12">
    <source>
        <dbReference type="PROSITE" id="PS51181"/>
    </source>
</evidence>
<keyword evidence="6 10" id="KW-1133">Transmembrane helix</keyword>
<dbReference type="SUPFAM" id="SSF52799">
    <property type="entry name" value="(Phosphotyrosine protein) phosphatases II"/>
    <property type="match status" value="1"/>
</dbReference>
<evidence type="ECO:0000256" key="5">
    <source>
        <dbReference type="ARBA" id="ARBA00022801"/>
    </source>
</evidence>
<keyword evidence="8" id="KW-0966">Cell projection</keyword>
<dbReference type="InterPro" id="IPR016130">
    <property type="entry name" value="Tyr_Pase_AS"/>
</dbReference>
<feature type="domain" description="C2 tensin-type" evidence="13">
    <location>
        <begin position="405"/>
        <end position="544"/>
    </location>
</feature>
<dbReference type="GO" id="GO:0016314">
    <property type="term" value="F:phosphatidylinositol-3,4,5-trisphosphate 3-phosphatase activity"/>
    <property type="evidence" value="ECO:0007669"/>
    <property type="project" value="TreeGrafter"/>
</dbReference>
<dbReference type="Gene3D" id="3.90.190.10">
    <property type="entry name" value="Protein tyrosine phosphatase superfamily"/>
    <property type="match status" value="1"/>
</dbReference>
<dbReference type="PROSITE" id="PS50056">
    <property type="entry name" value="TYR_PHOSPHATASE_2"/>
    <property type="match status" value="1"/>
</dbReference>
<dbReference type="PROSITE" id="PS00383">
    <property type="entry name" value="TYR_PHOSPHATASE_1"/>
    <property type="match status" value="1"/>
</dbReference>
<dbReference type="InterPro" id="IPR051281">
    <property type="entry name" value="Dual-spec_lipid-protein_phosph"/>
</dbReference>
<dbReference type="AlphaFoldDB" id="A0A210QFA3"/>
<feature type="transmembrane region" description="Helical" evidence="10">
    <location>
        <begin position="130"/>
        <end position="149"/>
    </location>
</feature>
<dbReference type="PROSITE" id="PS51182">
    <property type="entry name" value="C2_TENSIN"/>
    <property type="match status" value="1"/>
</dbReference>
<keyword evidence="4 10" id="KW-0812">Transmembrane</keyword>
<dbReference type="Gene3D" id="1.20.120.350">
    <property type="entry name" value="Voltage-gated potassium channels. Chain C"/>
    <property type="match status" value="1"/>
</dbReference>
<dbReference type="GO" id="GO:0042995">
    <property type="term" value="C:cell projection"/>
    <property type="evidence" value="ECO:0007669"/>
    <property type="project" value="UniProtKB-SubCell"/>
</dbReference>
<feature type="domain" description="Phosphatase tensin-type" evidence="12">
    <location>
        <begin position="222"/>
        <end position="398"/>
    </location>
</feature>
<organism evidence="14 15">
    <name type="scientific">Mizuhopecten yessoensis</name>
    <name type="common">Japanese scallop</name>
    <name type="synonym">Patinopecten yessoensis</name>
    <dbReference type="NCBI Taxonomy" id="6573"/>
    <lineage>
        <taxon>Eukaryota</taxon>
        <taxon>Metazoa</taxon>
        <taxon>Spiralia</taxon>
        <taxon>Lophotrochozoa</taxon>
        <taxon>Mollusca</taxon>
        <taxon>Bivalvia</taxon>
        <taxon>Autobranchia</taxon>
        <taxon>Pteriomorphia</taxon>
        <taxon>Pectinida</taxon>
        <taxon>Pectinoidea</taxon>
        <taxon>Pectinidae</taxon>
        <taxon>Mizuhopecten</taxon>
    </lineage>
</organism>
<dbReference type="InterPro" id="IPR003595">
    <property type="entry name" value="Tyr_Pase_cat"/>
</dbReference>
<dbReference type="PANTHER" id="PTHR12305:SF60">
    <property type="entry name" value="PHOSPHATIDYLINOSITOL 3,4,5-TRISPHOSPHATE 3-PHOSPHATASE TPTE2-RELATED"/>
    <property type="match status" value="1"/>
</dbReference>
<dbReference type="EMBL" id="NEDP02003913">
    <property type="protein sequence ID" value="OWF47420.1"/>
    <property type="molecule type" value="Genomic_DNA"/>
</dbReference>
<evidence type="ECO:0000259" key="13">
    <source>
        <dbReference type="PROSITE" id="PS51182"/>
    </source>
</evidence>
<dbReference type="PANTHER" id="PTHR12305">
    <property type="entry name" value="PHOSPHATASE WITH HOMOLOGY TO TENSIN"/>
    <property type="match status" value="1"/>
</dbReference>
<proteinExistence type="inferred from homology"/>
<evidence type="ECO:0000256" key="1">
    <source>
        <dbReference type="ARBA" id="ARBA00004141"/>
    </source>
</evidence>
<dbReference type="CDD" id="cd14510">
    <property type="entry name" value="PTP_VSP_TPTE"/>
    <property type="match status" value="1"/>
</dbReference>